<protein>
    <submittedName>
        <fullName evidence="2">Uncharacterized protein</fullName>
    </submittedName>
</protein>
<dbReference type="AlphaFoldDB" id="A0A3E2BK64"/>
<dbReference type="EMBL" id="QUAH01000014">
    <property type="protein sequence ID" value="RFT15027.1"/>
    <property type="molecule type" value="Genomic_DNA"/>
</dbReference>
<organism evidence="2 3">
    <name type="scientific">Candidatus Saccharicenans subterraneus</name>
    <dbReference type="NCBI Taxonomy" id="2508984"/>
    <lineage>
        <taxon>Bacteria</taxon>
        <taxon>Candidatus Aminicenantota</taxon>
        <taxon>Candidatus Aminicenantia</taxon>
        <taxon>Candidatus Aminicenantales</taxon>
        <taxon>Candidatus Saccharicenantaceae</taxon>
        <taxon>Candidatus Saccharicenans</taxon>
    </lineage>
</organism>
<proteinExistence type="predicted"/>
<evidence type="ECO:0000313" key="2">
    <source>
        <dbReference type="EMBL" id="RFT15027.1"/>
    </source>
</evidence>
<dbReference type="Proteomes" id="UP000257323">
    <property type="component" value="Unassembled WGS sequence"/>
</dbReference>
<gene>
    <name evidence="2" type="ORF">OP8BY_1137</name>
</gene>
<name>A0A3E2BK64_9BACT</name>
<feature type="compositionally biased region" description="Basic and acidic residues" evidence="1">
    <location>
        <begin position="28"/>
        <end position="38"/>
    </location>
</feature>
<reference evidence="2 3" key="1">
    <citation type="submission" date="2018-08" db="EMBL/GenBank/DDBJ databases">
        <title>Genome analysis of the thermophilic bacterium of the candidate phylum Aminicenantes from deep subsurface aquifer revealed its physiology and ecological role.</title>
        <authorList>
            <person name="Kadnikov V.V."/>
            <person name="Mardanov A.V."/>
            <person name="Beletsky A.V."/>
            <person name="Karnachuk O.V."/>
            <person name="Ravin N.V."/>
        </authorList>
    </citation>
    <scope>NUCLEOTIDE SEQUENCE [LARGE SCALE GENOMIC DNA]</scope>
    <source>
        <strain evidence="2">BY38</strain>
    </source>
</reference>
<evidence type="ECO:0000256" key="1">
    <source>
        <dbReference type="SAM" id="MobiDB-lite"/>
    </source>
</evidence>
<comment type="caution">
    <text evidence="2">The sequence shown here is derived from an EMBL/GenBank/DDBJ whole genome shotgun (WGS) entry which is preliminary data.</text>
</comment>
<accession>A0A3E2BK64</accession>
<evidence type="ECO:0000313" key="3">
    <source>
        <dbReference type="Proteomes" id="UP000257323"/>
    </source>
</evidence>
<feature type="region of interest" description="Disordered" evidence="1">
    <location>
        <begin position="15"/>
        <end position="38"/>
    </location>
</feature>
<sequence length="38" mass="4053">MPTFNIKINGAANKKDSALGYSSNRSGAKKEASKPLEQ</sequence>